<keyword evidence="10" id="KW-1185">Reference proteome</keyword>
<evidence type="ECO:0000256" key="2">
    <source>
        <dbReference type="ARBA" id="ARBA00022475"/>
    </source>
</evidence>
<comment type="similarity">
    <text evidence="6">Belongs to the YccS/YhfK family.</text>
</comment>
<feature type="transmembrane region" description="Helical" evidence="7">
    <location>
        <begin position="473"/>
        <end position="494"/>
    </location>
</feature>
<proteinExistence type="inferred from homology"/>
<dbReference type="Proteomes" id="UP001165962">
    <property type="component" value="Unassembled WGS sequence"/>
</dbReference>
<dbReference type="PANTHER" id="PTHR30509">
    <property type="entry name" value="P-HYDROXYBENZOIC ACID EFFLUX PUMP SUBUNIT-RELATED"/>
    <property type="match status" value="1"/>
</dbReference>
<dbReference type="RefSeq" id="WP_166153034.1">
    <property type="nucleotide sequence ID" value="NZ_JAAOIW010000009.1"/>
</dbReference>
<comment type="caution">
    <text evidence="9">The sequence shown here is derived from an EMBL/GenBank/DDBJ whole genome shotgun (WGS) entry which is preliminary data.</text>
</comment>
<evidence type="ECO:0000256" key="3">
    <source>
        <dbReference type="ARBA" id="ARBA00022692"/>
    </source>
</evidence>
<dbReference type="Pfam" id="PF13515">
    <property type="entry name" value="FUSC_2"/>
    <property type="match status" value="1"/>
</dbReference>
<feature type="transmembrane region" description="Helical" evidence="7">
    <location>
        <begin position="349"/>
        <end position="371"/>
    </location>
</feature>
<evidence type="ECO:0000256" key="5">
    <source>
        <dbReference type="ARBA" id="ARBA00023136"/>
    </source>
</evidence>
<keyword evidence="4 7" id="KW-1133">Transmembrane helix</keyword>
<evidence type="ECO:0000256" key="1">
    <source>
        <dbReference type="ARBA" id="ARBA00004651"/>
    </source>
</evidence>
<evidence type="ECO:0000259" key="8">
    <source>
        <dbReference type="Pfam" id="PF13515"/>
    </source>
</evidence>
<accession>A0ABX0JES2</accession>
<feature type="transmembrane region" description="Helical" evidence="7">
    <location>
        <begin position="377"/>
        <end position="396"/>
    </location>
</feature>
<evidence type="ECO:0000313" key="10">
    <source>
        <dbReference type="Proteomes" id="UP001165962"/>
    </source>
</evidence>
<evidence type="ECO:0000256" key="6">
    <source>
        <dbReference type="ARBA" id="ARBA00043993"/>
    </source>
</evidence>
<gene>
    <name evidence="9" type="ORF">G9U52_23240</name>
</gene>
<keyword evidence="5 7" id="KW-0472">Membrane</keyword>
<evidence type="ECO:0000256" key="4">
    <source>
        <dbReference type="ARBA" id="ARBA00022989"/>
    </source>
</evidence>
<feature type="transmembrane region" description="Helical" evidence="7">
    <location>
        <begin position="449"/>
        <end position="467"/>
    </location>
</feature>
<dbReference type="InterPro" id="IPR049453">
    <property type="entry name" value="Memb_transporter_dom"/>
</dbReference>
<sequence length="653" mass="72657">MNHIKQRKSGGADDSKIKTLHKTFVQAFKLKDIPFPYLKAFRAGLAASLPVFIGLLLNHFEYGLLASLGGFTYLYVFNQPYAQRAKRIFFVMLGITLSIVLGTVLAPYPLGAAFVMGLIGALPIFIFGALRITGPSAIFFILIYAMTTGMPVDPSLAPLRGGLVLLGGALSWIISMLGWFVNPHGPEIKAMKKVYYELAEVLNSVGTENFNTARHRTVLALKDAEDILVAGYSTLAKANTFKRLFLLNEQANTLFLEALELAFKGKANLPIELTQSVRALALAIGDKQKINETIPHQEQMDKEVENLFVKINNAYAVLNESVDHIQREVQISKPSLKTQFLGNFDKNSVVFLTAVRSGVFIIFAAIIAISFDFNRSYWIPLSCAAVMAGSTFIGTFHRAIQRAFGTIVGILIASLILANVHNGYMIILFILGLTFLTEIFIVKNYGFAAMFFTPAALVMAEYSTGVFDFPYFATVRITDILVGSMIGLVGTIVIGRRLASGLLNHFIAKTIRSQGQFLLMLFSENNSKITIDESRERSKMQTNLSNLLTVYNTSLGELHINRIEAMWPIIFSVEQMGYYLDASLKYYERSVLSEADLSELLYIFETMAIAVDHNSPFKMKNIPEIEGFSKIRHEILVLQEVLKLRGNLHNNPQ</sequence>
<evidence type="ECO:0000313" key="9">
    <source>
        <dbReference type="EMBL" id="NHN32739.1"/>
    </source>
</evidence>
<keyword evidence="3 7" id="KW-0812">Transmembrane</keyword>
<evidence type="ECO:0000256" key="7">
    <source>
        <dbReference type="SAM" id="Phobius"/>
    </source>
</evidence>
<name>A0ABX0JES2_9BACL</name>
<protein>
    <submittedName>
        <fullName evidence="9">FUSC family protein</fullName>
    </submittedName>
</protein>
<organism evidence="9 10">
    <name type="scientific">Paenibacillus agricola</name>
    <dbReference type="NCBI Taxonomy" id="2716264"/>
    <lineage>
        <taxon>Bacteria</taxon>
        <taxon>Bacillati</taxon>
        <taxon>Bacillota</taxon>
        <taxon>Bacilli</taxon>
        <taxon>Bacillales</taxon>
        <taxon>Paenibacillaceae</taxon>
        <taxon>Paenibacillus</taxon>
    </lineage>
</organism>
<keyword evidence="2" id="KW-1003">Cell membrane</keyword>
<comment type="subcellular location">
    <subcellularLocation>
        <location evidence="1">Cell membrane</location>
        <topology evidence="1">Multi-pass membrane protein</topology>
    </subcellularLocation>
</comment>
<dbReference type="EMBL" id="JAAOIW010000009">
    <property type="protein sequence ID" value="NHN32739.1"/>
    <property type="molecule type" value="Genomic_DNA"/>
</dbReference>
<reference evidence="9" key="1">
    <citation type="submission" date="2020-03" db="EMBL/GenBank/DDBJ databases">
        <title>Draft sequencing of Paenibacilllus sp. S3N08.</title>
        <authorList>
            <person name="Kim D.-U."/>
        </authorList>
    </citation>
    <scope>NUCLEOTIDE SEQUENCE</scope>
    <source>
        <strain evidence="9">S3N08</strain>
    </source>
</reference>
<feature type="transmembrane region" description="Helical" evidence="7">
    <location>
        <begin position="88"/>
        <end position="106"/>
    </location>
</feature>
<feature type="domain" description="Integral membrane bound transporter" evidence="8">
    <location>
        <begin position="364"/>
        <end position="489"/>
    </location>
</feature>
<dbReference type="PANTHER" id="PTHR30509:SF9">
    <property type="entry name" value="MULTIDRUG RESISTANCE PROTEIN MDTO"/>
    <property type="match status" value="1"/>
</dbReference>
<feature type="transmembrane region" description="Helical" evidence="7">
    <location>
        <begin position="163"/>
        <end position="182"/>
    </location>
</feature>